<gene>
    <name evidence="2" type="ORF">Tco_1042060</name>
</gene>
<evidence type="ECO:0000313" key="3">
    <source>
        <dbReference type="Proteomes" id="UP001151760"/>
    </source>
</evidence>
<evidence type="ECO:0000313" key="2">
    <source>
        <dbReference type="EMBL" id="GJT75335.1"/>
    </source>
</evidence>
<evidence type="ECO:0000259" key="1">
    <source>
        <dbReference type="Pfam" id="PF07727"/>
    </source>
</evidence>
<organism evidence="2 3">
    <name type="scientific">Tanacetum coccineum</name>
    <dbReference type="NCBI Taxonomy" id="301880"/>
    <lineage>
        <taxon>Eukaryota</taxon>
        <taxon>Viridiplantae</taxon>
        <taxon>Streptophyta</taxon>
        <taxon>Embryophyta</taxon>
        <taxon>Tracheophyta</taxon>
        <taxon>Spermatophyta</taxon>
        <taxon>Magnoliopsida</taxon>
        <taxon>eudicotyledons</taxon>
        <taxon>Gunneridae</taxon>
        <taxon>Pentapetalae</taxon>
        <taxon>asterids</taxon>
        <taxon>campanulids</taxon>
        <taxon>Asterales</taxon>
        <taxon>Asteraceae</taxon>
        <taxon>Asteroideae</taxon>
        <taxon>Anthemideae</taxon>
        <taxon>Anthemidinae</taxon>
        <taxon>Tanacetum</taxon>
    </lineage>
</organism>
<dbReference type="SUPFAM" id="SSF56672">
    <property type="entry name" value="DNA/RNA polymerases"/>
    <property type="match status" value="1"/>
</dbReference>
<dbReference type="Proteomes" id="UP001151760">
    <property type="component" value="Unassembled WGS sequence"/>
</dbReference>
<sequence length="574" mass="66963">MDEVSLTINEVMLKNVVDEMLRKRCTSGDEHQYHIDQMKNFLESDIVWESRKEIIVSPHPRKATPLVLSCQRDPEAPALSLINQDLLYLKKGSSGSEKIVNKCVKKFNPYARYDVDHWKNPHAKIFYIRKQKEPRKAKEVVYSNSKIIKVITTYWELGHEHKFITEIVSRRANECIVSITEPDFKNLNKNDIEDMYLLIMNGKVNLTAPTISFPGIEKHKIFSIIHEPVYGIIYKNSKKEKRVMRHSKIHKFCDATLNMVLKGLKSYKNDIIETSQPLTLKWLFKNKHDEENTVLQNKSRLVVRGYGQEKGIDFKESFASVARMEDIRIFLAYAAHKSFIVFQMYVKTPFSHGTLKEDVYVCQLEGFIDADHPSHVYKLKKALYGLMQAPRAWYEELSKFLLQNHIFKGTIDPTLFIRRFDEDILVVQVYVDDIIFGSTHPRYSQLFFNLMKSRFEMSMMGEMTFFLGLQVNQSPRGIFINQSNYVLEILKKYGMETCDPCGTPMETKDKLDINQNWTLVDATKYRSMIGSLMYLMSSRPDIVHATCLCARYQANPTEKQSGDLLRAKRIFHYL</sequence>
<proteinExistence type="predicted"/>
<dbReference type="InterPro" id="IPR043502">
    <property type="entry name" value="DNA/RNA_pol_sf"/>
</dbReference>
<dbReference type="PANTHER" id="PTHR11439:SF483">
    <property type="entry name" value="PEPTIDE SYNTHASE GLIP-LIKE, PUTATIVE (AFU_ORTHOLOGUE AFUA_3G12920)-RELATED"/>
    <property type="match status" value="1"/>
</dbReference>
<dbReference type="Pfam" id="PF07727">
    <property type="entry name" value="RVT_2"/>
    <property type="match status" value="1"/>
</dbReference>
<name>A0ABQ5GHY7_9ASTR</name>
<reference evidence="2" key="2">
    <citation type="submission" date="2022-01" db="EMBL/GenBank/DDBJ databases">
        <authorList>
            <person name="Yamashiro T."/>
            <person name="Shiraishi A."/>
            <person name="Satake H."/>
            <person name="Nakayama K."/>
        </authorList>
    </citation>
    <scope>NUCLEOTIDE SEQUENCE</scope>
</reference>
<comment type="caution">
    <text evidence="2">The sequence shown here is derived from an EMBL/GenBank/DDBJ whole genome shotgun (WGS) entry which is preliminary data.</text>
</comment>
<reference evidence="2" key="1">
    <citation type="journal article" date="2022" name="Int. J. Mol. Sci.">
        <title>Draft Genome of Tanacetum Coccineum: Genomic Comparison of Closely Related Tanacetum-Family Plants.</title>
        <authorList>
            <person name="Yamashiro T."/>
            <person name="Shiraishi A."/>
            <person name="Nakayama K."/>
            <person name="Satake H."/>
        </authorList>
    </citation>
    <scope>NUCLEOTIDE SEQUENCE</scope>
</reference>
<dbReference type="PANTHER" id="PTHR11439">
    <property type="entry name" value="GAG-POL-RELATED RETROTRANSPOSON"/>
    <property type="match status" value="1"/>
</dbReference>
<keyword evidence="3" id="KW-1185">Reference proteome</keyword>
<feature type="domain" description="Reverse transcriptase Ty1/copia-type" evidence="1">
    <location>
        <begin position="275"/>
        <end position="506"/>
    </location>
</feature>
<accession>A0ABQ5GHY7</accession>
<dbReference type="EMBL" id="BQNB010018521">
    <property type="protein sequence ID" value="GJT75335.1"/>
    <property type="molecule type" value="Genomic_DNA"/>
</dbReference>
<dbReference type="InterPro" id="IPR013103">
    <property type="entry name" value="RVT_2"/>
</dbReference>
<protein>
    <submittedName>
        <fullName evidence="2">Retrovirus-related pol polyprotein from transposon TNT 1-94</fullName>
    </submittedName>
</protein>